<proteinExistence type="predicted"/>
<sequence>MFEGHAALDGMVDALDAGQRAYHLMALPPNTKFSACLFQQRDQPLEIRIARITRAVGAKHRQRDARNRLPIDEQLAMRGVGKEAMHGIALVAIERVVTAEQHLGGTVPGEHVPPAAEHIGRLVCQVGEHALQRLVDTFGCGRDCLRHLPIVEDEEMPAFSLVEAQRIGKGVEHLNGGPDVTALFQPGVPGGADAGEHGELLASETRRAPAKPLRQANLGGRQPLATGAQEGCEFTAAGFECVRSLVHGGDHISIDTRIKPELFAVSGPRMMPVSQVVEASAARSIQGAASCLCSMWSSSAVLPASALPRRNYF</sequence>
<gene>
    <name evidence="1" type="ORF">CUJ84_Chr004024</name>
</gene>
<dbReference type="EMBL" id="CP025012">
    <property type="protein sequence ID" value="AUW44347.1"/>
    <property type="molecule type" value="Genomic_DNA"/>
</dbReference>
<name>A0A2K9Z7W6_RHILE</name>
<dbReference type="AlphaFoldDB" id="A0A2K9Z7W6"/>
<organism evidence="1 2">
    <name type="scientific">Rhizobium leguminosarum</name>
    <dbReference type="NCBI Taxonomy" id="384"/>
    <lineage>
        <taxon>Bacteria</taxon>
        <taxon>Pseudomonadati</taxon>
        <taxon>Pseudomonadota</taxon>
        <taxon>Alphaproteobacteria</taxon>
        <taxon>Hyphomicrobiales</taxon>
        <taxon>Rhizobiaceae</taxon>
        <taxon>Rhizobium/Agrobacterium group</taxon>
        <taxon>Rhizobium</taxon>
    </lineage>
</organism>
<protein>
    <submittedName>
        <fullName evidence="1">Uncharacterized protein</fullName>
    </submittedName>
</protein>
<evidence type="ECO:0000313" key="2">
    <source>
        <dbReference type="Proteomes" id="UP000238523"/>
    </source>
</evidence>
<accession>A0A2K9Z7W6</accession>
<dbReference type="Proteomes" id="UP000238523">
    <property type="component" value="Chromosome"/>
</dbReference>
<reference evidence="1 2" key="1">
    <citation type="submission" date="2017-11" db="EMBL/GenBank/DDBJ databases">
        <title>Complete genome of Rhizobium leguminosarum Norway, an ineffective micro-symbiont.</title>
        <authorList>
            <person name="Hoffrichter A."/>
            <person name="Liang J."/>
            <person name="Brachmann A."/>
            <person name="Marin M."/>
        </authorList>
    </citation>
    <scope>NUCLEOTIDE SEQUENCE [LARGE SCALE GENOMIC DNA]</scope>
    <source>
        <strain evidence="1 2">Norway</strain>
    </source>
</reference>
<evidence type="ECO:0000313" key="1">
    <source>
        <dbReference type="EMBL" id="AUW44347.1"/>
    </source>
</evidence>